<dbReference type="EMBL" id="DS989880">
    <property type="protein sequence ID" value="EDX70858.1"/>
    <property type="molecule type" value="Genomic_DNA"/>
</dbReference>
<accession>B4W4P9</accession>
<evidence type="ECO:0000313" key="1">
    <source>
        <dbReference type="EMBL" id="EDX70858.1"/>
    </source>
</evidence>
<reference evidence="1 2" key="1">
    <citation type="submission" date="2008-07" db="EMBL/GenBank/DDBJ databases">
        <authorList>
            <person name="Tandeau de Marsac N."/>
            <person name="Ferriera S."/>
            <person name="Johnson J."/>
            <person name="Kravitz S."/>
            <person name="Beeson K."/>
            <person name="Sutton G."/>
            <person name="Rogers Y.-H."/>
            <person name="Friedman R."/>
            <person name="Frazier M."/>
            <person name="Venter J.C."/>
        </authorList>
    </citation>
    <scope>NUCLEOTIDE SEQUENCE [LARGE SCALE GENOMIC DNA]</scope>
    <source>
        <strain evidence="1 2">PCC 7420</strain>
    </source>
</reference>
<proteinExistence type="predicted"/>
<sequence>MVNYSPNEVADAVFYARHPELKGRKIRPGETNLAREWSAIQNRLPEFICYNP</sequence>
<gene>
    <name evidence="1" type="ORF">MC7420_147</name>
</gene>
<dbReference type="Proteomes" id="UP000003835">
    <property type="component" value="Unassembled WGS sequence"/>
</dbReference>
<name>B4W4P9_9CYAN</name>
<protein>
    <submittedName>
        <fullName evidence="1">Uncharacterized protein</fullName>
    </submittedName>
</protein>
<keyword evidence="2" id="KW-1185">Reference proteome</keyword>
<organism evidence="1 2">
    <name type="scientific">Coleofasciculus chthonoplastes PCC 7420</name>
    <dbReference type="NCBI Taxonomy" id="118168"/>
    <lineage>
        <taxon>Bacteria</taxon>
        <taxon>Bacillati</taxon>
        <taxon>Cyanobacteriota</taxon>
        <taxon>Cyanophyceae</taxon>
        <taxon>Coleofasciculales</taxon>
        <taxon>Coleofasciculaceae</taxon>
        <taxon>Coleofasciculus</taxon>
    </lineage>
</organism>
<dbReference type="AlphaFoldDB" id="B4W4P9"/>
<evidence type="ECO:0000313" key="2">
    <source>
        <dbReference type="Proteomes" id="UP000003835"/>
    </source>
</evidence>
<dbReference type="HOGENOM" id="CLU_3078717_0_0_3"/>